<protein>
    <submittedName>
        <fullName evidence="2">Uncharacterized protein</fullName>
    </submittedName>
</protein>
<comment type="caution">
    <text evidence="2">The sequence shown here is derived from an EMBL/GenBank/DDBJ whole genome shotgun (WGS) entry which is preliminary data.</text>
</comment>
<keyword evidence="3" id="KW-1185">Reference proteome</keyword>
<accession>A0ABR3HBH8</accession>
<evidence type="ECO:0000313" key="3">
    <source>
        <dbReference type="Proteomes" id="UP001549920"/>
    </source>
</evidence>
<feature type="region of interest" description="Disordered" evidence="1">
    <location>
        <begin position="1098"/>
        <end position="1131"/>
    </location>
</feature>
<feature type="compositionally biased region" description="Basic and acidic residues" evidence="1">
    <location>
        <begin position="527"/>
        <end position="536"/>
    </location>
</feature>
<evidence type="ECO:0000313" key="2">
    <source>
        <dbReference type="EMBL" id="KAL0867771.1"/>
    </source>
</evidence>
<feature type="region of interest" description="Disordered" evidence="1">
    <location>
        <begin position="506"/>
        <end position="624"/>
    </location>
</feature>
<evidence type="ECO:0000256" key="1">
    <source>
        <dbReference type="SAM" id="MobiDB-lite"/>
    </source>
</evidence>
<feature type="compositionally biased region" description="Polar residues" evidence="1">
    <location>
        <begin position="562"/>
        <end position="588"/>
    </location>
</feature>
<feature type="compositionally biased region" description="Polar residues" evidence="1">
    <location>
        <begin position="506"/>
        <end position="523"/>
    </location>
</feature>
<name>A0ABR3HBH8_LOXSC</name>
<feature type="compositionally biased region" description="Polar residues" evidence="1">
    <location>
        <begin position="876"/>
        <end position="888"/>
    </location>
</feature>
<feature type="region of interest" description="Disordered" evidence="1">
    <location>
        <begin position="876"/>
        <end position="910"/>
    </location>
</feature>
<organism evidence="2 3">
    <name type="scientific">Loxostege sticticalis</name>
    <name type="common">Beet webworm moth</name>
    <dbReference type="NCBI Taxonomy" id="481309"/>
    <lineage>
        <taxon>Eukaryota</taxon>
        <taxon>Metazoa</taxon>
        <taxon>Ecdysozoa</taxon>
        <taxon>Arthropoda</taxon>
        <taxon>Hexapoda</taxon>
        <taxon>Insecta</taxon>
        <taxon>Pterygota</taxon>
        <taxon>Neoptera</taxon>
        <taxon>Endopterygota</taxon>
        <taxon>Lepidoptera</taxon>
        <taxon>Glossata</taxon>
        <taxon>Ditrysia</taxon>
        <taxon>Pyraloidea</taxon>
        <taxon>Crambidae</taxon>
        <taxon>Pyraustinae</taxon>
        <taxon>Loxostege</taxon>
    </lineage>
</organism>
<dbReference type="Proteomes" id="UP001549920">
    <property type="component" value="Unassembled WGS sequence"/>
</dbReference>
<feature type="compositionally biased region" description="Basic residues" evidence="1">
    <location>
        <begin position="990"/>
        <end position="1004"/>
    </location>
</feature>
<feature type="region of interest" description="Disordered" evidence="1">
    <location>
        <begin position="691"/>
        <end position="782"/>
    </location>
</feature>
<feature type="compositionally biased region" description="Polar residues" evidence="1">
    <location>
        <begin position="692"/>
        <end position="709"/>
    </location>
</feature>
<gene>
    <name evidence="2" type="ORF">ABMA27_008483</name>
</gene>
<feature type="compositionally biased region" description="Low complexity" evidence="1">
    <location>
        <begin position="956"/>
        <end position="966"/>
    </location>
</feature>
<proteinExistence type="predicted"/>
<feature type="compositionally biased region" description="Basic and acidic residues" evidence="1">
    <location>
        <begin position="745"/>
        <end position="766"/>
    </location>
</feature>
<feature type="region of interest" description="Disordered" evidence="1">
    <location>
        <begin position="938"/>
        <end position="1013"/>
    </location>
</feature>
<feature type="compositionally biased region" description="Polar residues" evidence="1">
    <location>
        <begin position="595"/>
        <end position="624"/>
    </location>
</feature>
<feature type="compositionally biased region" description="Low complexity" evidence="1">
    <location>
        <begin position="974"/>
        <end position="983"/>
    </location>
</feature>
<sequence>MDYSSIDSELIESLDFLRPPVKRAFRNTNRSTITNLESHVNNIKVLKDFRKKISKDCQFSQSKFRTAESSTSLILKKTTEREILQQYSVLSYSNIPNLQNSKIYPTYAPDSKEKPLIKVTVIPKTGQTQPVNALKKRKYLPERIHRTVSNQENSVQTKNVYLVVKGRKREKVYEIKTTGSAKFTNTRSKNKVKDEIIPIEQLSSLKLVMDSLNMDRERDKDRRRRKKPDVDSFVEYSRIINGNENFRECTCWNAVRANERYRECTCLDEVREGASQMNDCKSRVRITGHLGLNEDDRYVLRCAATVNDQPGKFDKTILYQANFYTKQDIQVDALSVFPVMFLVTVPTDYSPVEQTAPYVCREERQYNNVCNRDSCATRCFNAATYYPNKRDFNIQADLQNENKCEMPPTPRVMQCKESQATQVNFIIGCTPDGPKCRNQFLNKDEIIQCCRTTDENHANITDSDSDSNSVKDCQNPLVIISVYPMQDCCENVKVLTTYQDDGKISSQRKPNVLVQNSQRPTSGTKPNNEKKTENKVSRSRSRSPINKNKIITKPNVAENRVIRSNTRKASPGNEATPSTNKANRPLRNNQDKTFNKPNPTKSRQGNSPQVNTPKASKGMNTDPNITKKILVDSYTKKLTDYLKSETGEAKEKLTKNDPSRVTVNIDGDKEYYKVLFQQANSTTDFKIRKTVKGNQTKKNAENARTTSPTMKYLHNEESKRRRSPVQYKNQQKDDQEIENSFSRIQVRDSIEISHRRDYKPPADHTVKHNQNTKTEKTDDDSEQFSAPIKHYRGDNCPIPDPIKRDKEIRALLGIDKGVHASTAPGLKVEDKNCPDPVHYLYGGKCQKEKVTGINVMEMQEPPCVCCDVRKYHSSSSHSNYETQQQYRQPSRHDHRQLHLQNHQHVPPRPTKSIISVTTRLPSQHHKKVNANASGIVQETAEQPSSDSDSPEEPPVQEESPSPVEESPSPEDDSQSPVEESPSPVEERVPSKKTHVSTKSAKKPRASANSAGTQYEAQAQRTSLYQQLILNRNIQVFLQVEQFSKQKPIILSRRQYDKVKRTIESTIASKTGREYKRKKCICKTSLVSVGDIRMKTNRHHSLQDKPIQTSKKSVAQKANRKSSIASNKSKGPVKKHSNLVLFAKEEKKIISEIKPRQAISSMEIQYAGMTYMKCVTFSSTNVEAGSMCPPPLENKESHSIHTIFKGHRKCRTPNLGTSMCSLYSEENNGMLSPKPLMMAQESKQKKPFLRRLMSCLVMRSARVSQLNNLVSQPVKLPSVESSIDSYHISTSLGAIEVSSSIYDTSASFYSNHSVYPVNSKMKRGFFNSVREFLAIRKS</sequence>
<dbReference type="EMBL" id="JBEUOH010000022">
    <property type="protein sequence ID" value="KAL0867771.1"/>
    <property type="molecule type" value="Genomic_DNA"/>
</dbReference>
<reference evidence="2 3" key="1">
    <citation type="submission" date="2024-06" db="EMBL/GenBank/DDBJ databases">
        <title>A chromosome-level genome assembly of beet webworm, Loxostege sticticalis.</title>
        <authorList>
            <person name="Zhang Y."/>
        </authorList>
    </citation>
    <scope>NUCLEOTIDE SEQUENCE [LARGE SCALE GENOMIC DNA]</scope>
    <source>
        <strain evidence="2">AQ026</strain>
        <tissue evidence="2">Whole body</tissue>
    </source>
</reference>